<comment type="caution">
    <text evidence="1">The sequence shown here is derived from an EMBL/GenBank/DDBJ whole genome shotgun (WGS) entry which is preliminary data.</text>
</comment>
<name>A0ABD1F181_HYPHA</name>
<evidence type="ECO:0000313" key="2">
    <source>
        <dbReference type="Proteomes" id="UP001566132"/>
    </source>
</evidence>
<keyword evidence="2" id="KW-1185">Reference proteome</keyword>
<proteinExistence type="predicted"/>
<dbReference type="EMBL" id="JBDJPC010000004">
    <property type="protein sequence ID" value="KAL1505694.1"/>
    <property type="molecule type" value="Genomic_DNA"/>
</dbReference>
<reference evidence="1 2" key="1">
    <citation type="submission" date="2024-05" db="EMBL/GenBank/DDBJ databases">
        <title>Genetic variation in Jamaican populations of the coffee berry borer (Hypothenemus hampei).</title>
        <authorList>
            <person name="Errbii M."/>
            <person name="Myrie A."/>
        </authorList>
    </citation>
    <scope>NUCLEOTIDE SEQUENCE [LARGE SCALE GENOMIC DNA]</scope>
    <source>
        <strain evidence="1">JA-Hopewell-2020-01-JO</strain>
        <tissue evidence="1">Whole body</tissue>
    </source>
</reference>
<protein>
    <submittedName>
        <fullName evidence="1">Uncharacterized protein</fullName>
    </submittedName>
</protein>
<dbReference type="Proteomes" id="UP001566132">
    <property type="component" value="Unassembled WGS sequence"/>
</dbReference>
<evidence type="ECO:0000313" key="1">
    <source>
        <dbReference type="EMBL" id="KAL1505694.1"/>
    </source>
</evidence>
<sequence length="96" mass="11429">MAAVQYFRLQPLVIISDFQNNYIINVDQTGCQYQTAFNRILDDDRKFVGWTNNPDLYDETFQDNENEPRCTKVLLNVRPLVQPYEVYFFRILNKGL</sequence>
<accession>A0ABD1F181</accession>
<gene>
    <name evidence="1" type="ORF">ABEB36_005199</name>
</gene>
<organism evidence="1 2">
    <name type="scientific">Hypothenemus hampei</name>
    <name type="common">Coffee berry borer</name>
    <dbReference type="NCBI Taxonomy" id="57062"/>
    <lineage>
        <taxon>Eukaryota</taxon>
        <taxon>Metazoa</taxon>
        <taxon>Ecdysozoa</taxon>
        <taxon>Arthropoda</taxon>
        <taxon>Hexapoda</taxon>
        <taxon>Insecta</taxon>
        <taxon>Pterygota</taxon>
        <taxon>Neoptera</taxon>
        <taxon>Endopterygota</taxon>
        <taxon>Coleoptera</taxon>
        <taxon>Polyphaga</taxon>
        <taxon>Cucujiformia</taxon>
        <taxon>Curculionidae</taxon>
        <taxon>Scolytinae</taxon>
        <taxon>Hypothenemus</taxon>
    </lineage>
</organism>
<dbReference type="AlphaFoldDB" id="A0ABD1F181"/>